<protein>
    <submittedName>
        <fullName evidence="6">Aldehyde dehydrogenase family protein</fullName>
    </submittedName>
</protein>
<organism evidence="6 7">
    <name type="scientific">Pseudomonas poae</name>
    <dbReference type="NCBI Taxonomy" id="200451"/>
    <lineage>
        <taxon>Bacteria</taxon>
        <taxon>Pseudomonadati</taxon>
        <taxon>Pseudomonadota</taxon>
        <taxon>Gammaproteobacteria</taxon>
        <taxon>Pseudomonadales</taxon>
        <taxon>Pseudomonadaceae</taxon>
        <taxon>Pseudomonas</taxon>
    </lineage>
</organism>
<accession>A0AAP2S1Z8</accession>
<dbReference type="FunFam" id="3.40.309.10:FF:000012">
    <property type="entry name" value="Betaine aldehyde dehydrogenase"/>
    <property type="match status" value="1"/>
</dbReference>
<keyword evidence="2 4" id="KW-0560">Oxidoreductase</keyword>
<dbReference type="GO" id="GO:0016620">
    <property type="term" value="F:oxidoreductase activity, acting on the aldehyde or oxo group of donors, NAD or NADP as acceptor"/>
    <property type="evidence" value="ECO:0007669"/>
    <property type="project" value="InterPro"/>
</dbReference>
<dbReference type="InterPro" id="IPR016160">
    <property type="entry name" value="Ald_DH_CS_CYS"/>
</dbReference>
<sequence length="488" mass="51652">MTQQLKHFINGLASEASEGGRVELVNPVTEAVYGSFARGTVEDVDRAVNAAFKQLERGEWSRFDGAQRARVLLKLADLVERDSELLADMDADAIGRSPLEPRRMDLPNVLANLRAAAGWANQLEGRTIPGGGYFGTKTLSYTVREPVGVVGAIVPWNSPLMITVWKLAALLAAGCTVVIKPSEETPQSALHLAMLAQEAGFPDGVINVVTGYGNEVGRALCEHPRIAKISFTGSPEAGRDIQRTAGVLFKHVALELGGKSPQIVFDDASFEDALRGCSLGLFANQGQICAAGSRILVQRGIADRFAAALAEAARAVKVGDPRQPGNQMGPVAKKAQWERVNRYIQLGIDEGATLLAGGVSTPDQGWFVRPTIFADARNDMAIARDEIFGPVGTIIVFDNEVDAVTLANDSAYGLAATVWTADLVRAHRVAAAVKAGAVGINCWSPLDANLPWGGVKTSGIGREGGFGGALAYTEEKVITVLLPSGSQS</sequence>
<dbReference type="PROSITE" id="PS00687">
    <property type="entry name" value="ALDEHYDE_DEHYDR_GLU"/>
    <property type="match status" value="1"/>
</dbReference>
<dbReference type="Proteomes" id="UP000814126">
    <property type="component" value="Unassembled WGS sequence"/>
</dbReference>
<dbReference type="FunFam" id="3.40.605.10:FF:000007">
    <property type="entry name" value="NAD/NADP-dependent betaine aldehyde dehydrogenase"/>
    <property type="match status" value="1"/>
</dbReference>
<dbReference type="SUPFAM" id="SSF53720">
    <property type="entry name" value="ALDH-like"/>
    <property type="match status" value="1"/>
</dbReference>
<evidence type="ECO:0000256" key="2">
    <source>
        <dbReference type="ARBA" id="ARBA00023002"/>
    </source>
</evidence>
<dbReference type="Pfam" id="PF00171">
    <property type="entry name" value="Aldedh"/>
    <property type="match status" value="1"/>
</dbReference>
<evidence type="ECO:0000313" key="7">
    <source>
        <dbReference type="Proteomes" id="UP000814126"/>
    </source>
</evidence>
<dbReference type="Gene3D" id="3.40.605.10">
    <property type="entry name" value="Aldehyde Dehydrogenase, Chain A, domain 1"/>
    <property type="match status" value="1"/>
</dbReference>
<dbReference type="PANTHER" id="PTHR11699">
    <property type="entry name" value="ALDEHYDE DEHYDROGENASE-RELATED"/>
    <property type="match status" value="1"/>
</dbReference>
<feature type="active site" evidence="3">
    <location>
        <position position="255"/>
    </location>
</feature>
<evidence type="ECO:0000313" key="6">
    <source>
        <dbReference type="EMBL" id="MCF5655934.1"/>
    </source>
</evidence>
<dbReference type="Gene3D" id="3.40.309.10">
    <property type="entry name" value="Aldehyde Dehydrogenase, Chain A, domain 2"/>
    <property type="match status" value="1"/>
</dbReference>
<dbReference type="InterPro" id="IPR016163">
    <property type="entry name" value="Ald_DH_C"/>
</dbReference>
<evidence type="ECO:0000256" key="3">
    <source>
        <dbReference type="PROSITE-ProRule" id="PRU10007"/>
    </source>
</evidence>
<dbReference type="AlphaFoldDB" id="A0AAP2S1Z8"/>
<evidence type="ECO:0000259" key="5">
    <source>
        <dbReference type="Pfam" id="PF00171"/>
    </source>
</evidence>
<evidence type="ECO:0000256" key="4">
    <source>
        <dbReference type="RuleBase" id="RU003345"/>
    </source>
</evidence>
<proteinExistence type="inferred from homology"/>
<dbReference type="InterPro" id="IPR016162">
    <property type="entry name" value="Ald_DH_N"/>
</dbReference>
<comment type="similarity">
    <text evidence="1 4">Belongs to the aldehyde dehydrogenase family.</text>
</comment>
<name>A0AAP2S1Z8_9PSED</name>
<dbReference type="InterPro" id="IPR029510">
    <property type="entry name" value="Ald_DH_CS_GLU"/>
</dbReference>
<gene>
    <name evidence="6" type="ORF">GIV46_13010</name>
</gene>
<dbReference type="RefSeq" id="WP_236325896.1">
    <property type="nucleotide sequence ID" value="NZ_CP142150.1"/>
</dbReference>
<dbReference type="InterPro" id="IPR015590">
    <property type="entry name" value="Aldehyde_DH_dom"/>
</dbReference>
<dbReference type="EMBL" id="WJZX01000042">
    <property type="protein sequence ID" value="MCF5655934.1"/>
    <property type="molecule type" value="Genomic_DNA"/>
</dbReference>
<dbReference type="InterPro" id="IPR016161">
    <property type="entry name" value="Ald_DH/histidinol_DH"/>
</dbReference>
<reference evidence="6" key="1">
    <citation type="submission" date="2019-11" db="EMBL/GenBank/DDBJ databases">
        <title>Epiphytic Pseudomonas syringae from cherry orchards.</title>
        <authorList>
            <person name="Hulin M.T."/>
        </authorList>
    </citation>
    <scope>NUCLEOTIDE SEQUENCE</scope>
    <source>
        <strain evidence="6">PA-2-1F</strain>
    </source>
</reference>
<evidence type="ECO:0000256" key="1">
    <source>
        <dbReference type="ARBA" id="ARBA00009986"/>
    </source>
</evidence>
<feature type="domain" description="Aldehyde dehydrogenase" evidence="5">
    <location>
        <begin position="17"/>
        <end position="478"/>
    </location>
</feature>
<comment type="caution">
    <text evidence="6">The sequence shown here is derived from an EMBL/GenBank/DDBJ whole genome shotgun (WGS) entry which is preliminary data.</text>
</comment>
<dbReference type="PROSITE" id="PS00070">
    <property type="entry name" value="ALDEHYDE_DEHYDR_CYS"/>
    <property type="match status" value="1"/>
</dbReference>